<feature type="domain" description="HTH cro/C1-type" evidence="2">
    <location>
        <begin position="16"/>
        <end position="70"/>
    </location>
</feature>
<dbReference type="InterPro" id="IPR001387">
    <property type="entry name" value="Cro/C1-type_HTH"/>
</dbReference>
<protein>
    <submittedName>
        <fullName evidence="3">Helix-turn-helix domain-containing protein</fullName>
    </submittedName>
</protein>
<reference evidence="3 4" key="1">
    <citation type="submission" date="2022-01" db="EMBL/GenBank/DDBJ databases">
        <title>Collection of gut derived symbiotic bacterial strains cultured from healthy donors.</title>
        <authorList>
            <person name="Lin H."/>
            <person name="Kohout C."/>
            <person name="Waligurski E."/>
            <person name="Pamer E.G."/>
        </authorList>
    </citation>
    <scope>NUCLEOTIDE SEQUENCE [LARGE SCALE GENOMIC DNA]</scope>
    <source>
        <strain evidence="3 4">DFI.3.7</strain>
    </source>
</reference>
<evidence type="ECO:0000313" key="3">
    <source>
        <dbReference type="EMBL" id="MCG4527329.1"/>
    </source>
</evidence>
<dbReference type="SUPFAM" id="SSF47413">
    <property type="entry name" value="lambda repressor-like DNA-binding domains"/>
    <property type="match status" value="1"/>
</dbReference>
<dbReference type="PANTHER" id="PTHR46797">
    <property type="entry name" value="HTH-TYPE TRANSCRIPTIONAL REGULATOR"/>
    <property type="match status" value="1"/>
</dbReference>
<dbReference type="SMART" id="SM00530">
    <property type="entry name" value="HTH_XRE"/>
    <property type="match status" value="1"/>
</dbReference>
<keyword evidence="1" id="KW-0238">DNA-binding</keyword>
<dbReference type="Gene3D" id="1.10.260.40">
    <property type="entry name" value="lambda repressor-like DNA-binding domains"/>
    <property type="match status" value="1"/>
</dbReference>
<dbReference type="InterPro" id="IPR050807">
    <property type="entry name" value="TransReg_Diox_bact_type"/>
</dbReference>
<evidence type="ECO:0000313" key="4">
    <source>
        <dbReference type="Proteomes" id="UP001200313"/>
    </source>
</evidence>
<comment type="caution">
    <text evidence="3">The sequence shown here is derived from an EMBL/GenBank/DDBJ whole genome shotgun (WGS) entry which is preliminary data.</text>
</comment>
<dbReference type="Proteomes" id="UP001200313">
    <property type="component" value="Unassembled WGS sequence"/>
</dbReference>
<organism evidence="3 4">
    <name type="scientific">Intestinimonas massiliensis</name>
    <name type="common">ex Afouda et al. 2020</name>
    <dbReference type="NCBI Taxonomy" id="1673721"/>
    <lineage>
        <taxon>Bacteria</taxon>
        <taxon>Bacillati</taxon>
        <taxon>Bacillota</taxon>
        <taxon>Clostridia</taxon>
        <taxon>Eubacteriales</taxon>
        <taxon>Intestinimonas</taxon>
    </lineage>
</organism>
<dbReference type="InterPro" id="IPR010982">
    <property type="entry name" value="Lambda_DNA-bd_dom_sf"/>
</dbReference>
<name>A0ABS9M943_9FIRM</name>
<dbReference type="RefSeq" id="WP_087334848.1">
    <property type="nucleotide sequence ID" value="NZ_JAKNJB010000014.1"/>
</dbReference>
<dbReference type="CDD" id="cd00093">
    <property type="entry name" value="HTH_XRE"/>
    <property type="match status" value="1"/>
</dbReference>
<gene>
    <name evidence="3" type="ORF">L0P79_09590</name>
</gene>
<keyword evidence="4" id="KW-1185">Reference proteome</keyword>
<dbReference type="PANTHER" id="PTHR46797:SF1">
    <property type="entry name" value="METHYLPHOSPHONATE SYNTHASE"/>
    <property type="match status" value="1"/>
</dbReference>
<accession>A0ABS9M943</accession>
<sequence>MTEHDLTESQLVGSRIRDARINRRMSQADLAAKANISLPHISNIEKGKTSMKLETFIRIIEALQVSADSLLRPDVPEVRSLYQSEFDELLADCSPKELDSILKIVRELKSTMARRDDNT</sequence>
<dbReference type="EMBL" id="JAKNJB010000014">
    <property type="protein sequence ID" value="MCG4527329.1"/>
    <property type="molecule type" value="Genomic_DNA"/>
</dbReference>
<dbReference type="PROSITE" id="PS50943">
    <property type="entry name" value="HTH_CROC1"/>
    <property type="match status" value="1"/>
</dbReference>
<proteinExistence type="predicted"/>
<dbReference type="Pfam" id="PF01381">
    <property type="entry name" value="HTH_3"/>
    <property type="match status" value="1"/>
</dbReference>
<evidence type="ECO:0000256" key="1">
    <source>
        <dbReference type="ARBA" id="ARBA00023125"/>
    </source>
</evidence>
<evidence type="ECO:0000259" key="2">
    <source>
        <dbReference type="PROSITE" id="PS50943"/>
    </source>
</evidence>